<feature type="region of interest" description="Disordered" evidence="1">
    <location>
        <begin position="114"/>
        <end position="142"/>
    </location>
</feature>
<gene>
    <name evidence="2" type="ORF">PCOR1329_LOCUS41222</name>
</gene>
<feature type="region of interest" description="Disordered" evidence="1">
    <location>
        <begin position="1"/>
        <end position="69"/>
    </location>
</feature>
<comment type="caution">
    <text evidence="2">The sequence shown here is derived from an EMBL/GenBank/DDBJ whole genome shotgun (WGS) entry which is preliminary data.</text>
</comment>
<reference evidence="2" key="1">
    <citation type="submission" date="2023-10" db="EMBL/GenBank/DDBJ databases">
        <authorList>
            <person name="Chen Y."/>
            <person name="Shah S."/>
            <person name="Dougan E. K."/>
            <person name="Thang M."/>
            <person name="Chan C."/>
        </authorList>
    </citation>
    <scope>NUCLEOTIDE SEQUENCE [LARGE SCALE GENOMIC DNA]</scope>
</reference>
<dbReference type="EMBL" id="CAUYUJ010014961">
    <property type="protein sequence ID" value="CAK0848229.1"/>
    <property type="molecule type" value="Genomic_DNA"/>
</dbReference>
<evidence type="ECO:0000313" key="2">
    <source>
        <dbReference type="EMBL" id="CAK0848229.1"/>
    </source>
</evidence>
<evidence type="ECO:0000256" key="1">
    <source>
        <dbReference type="SAM" id="MobiDB-lite"/>
    </source>
</evidence>
<dbReference type="Proteomes" id="UP001189429">
    <property type="component" value="Unassembled WGS sequence"/>
</dbReference>
<evidence type="ECO:0000313" key="3">
    <source>
        <dbReference type="Proteomes" id="UP001189429"/>
    </source>
</evidence>
<proteinExistence type="predicted"/>
<accession>A0ABN9TQM4</accession>
<name>A0ABN9TQM4_9DINO</name>
<sequence length="169" mass="17762">MPRSTPAAGRSRRARGCSRQVARDTSARAPSPSPRGAPGPRQRTGAAARGVARRCASTTSSSALNRDGGYSTGAHCVEGRWMISQSLVDCHRNVSDILHLPPIELDPLPPLTVDWGNHNESKGAEEQSESSQPSGHGSFAAHQGCPRAAARLASAMPLLSMVVSRSTLC</sequence>
<keyword evidence="3" id="KW-1185">Reference proteome</keyword>
<organism evidence="2 3">
    <name type="scientific">Prorocentrum cordatum</name>
    <dbReference type="NCBI Taxonomy" id="2364126"/>
    <lineage>
        <taxon>Eukaryota</taxon>
        <taxon>Sar</taxon>
        <taxon>Alveolata</taxon>
        <taxon>Dinophyceae</taxon>
        <taxon>Prorocentrales</taxon>
        <taxon>Prorocentraceae</taxon>
        <taxon>Prorocentrum</taxon>
    </lineage>
</organism>
<protein>
    <submittedName>
        <fullName evidence="2">Uncharacterized protein</fullName>
    </submittedName>
</protein>
<feature type="compositionally biased region" description="Low complexity" evidence="1">
    <location>
        <begin position="38"/>
        <end position="63"/>
    </location>
</feature>